<gene>
    <name evidence="5" type="ORF">FHS48_001274</name>
</gene>
<dbReference type="InterPro" id="IPR000700">
    <property type="entry name" value="PAS-assoc_C"/>
</dbReference>
<organism evidence="5 6">
    <name type="scientific">Novispirillum itersonii</name>
    <name type="common">Aquaspirillum itersonii</name>
    <dbReference type="NCBI Taxonomy" id="189"/>
    <lineage>
        <taxon>Bacteria</taxon>
        <taxon>Pseudomonadati</taxon>
        <taxon>Pseudomonadota</taxon>
        <taxon>Alphaproteobacteria</taxon>
        <taxon>Rhodospirillales</taxon>
        <taxon>Novispirillaceae</taxon>
        <taxon>Novispirillum</taxon>
    </lineage>
</organism>
<feature type="domain" description="PAC" evidence="2">
    <location>
        <begin position="228"/>
        <end position="279"/>
    </location>
</feature>
<dbReference type="SMART" id="SM00091">
    <property type="entry name" value="PAS"/>
    <property type="match status" value="3"/>
</dbReference>
<dbReference type="SUPFAM" id="SSF141868">
    <property type="entry name" value="EAL domain-like"/>
    <property type="match status" value="1"/>
</dbReference>
<dbReference type="Pfam" id="PF00563">
    <property type="entry name" value="EAL"/>
    <property type="match status" value="1"/>
</dbReference>
<evidence type="ECO:0000259" key="1">
    <source>
        <dbReference type="PROSITE" id="PS50112"/>
    </source>
</evidence>
<feature type="domain" description="EAL" evidence="3">
    <location>
        <begin position="707"/>
        <end position="962"/>
    </location>
</feature>
<dbReference type="EMBL" id="JACIIX010000003">
    <property type="protein sequence ID" value="MBB6209866.1"/>
    <property type="molecule type" value="Genomic_DNA"/>
</dbReference>
<dbReference type="InterPro" id="IPR059127">
    <property type="entry name" value="Diguanyl_cycl_sensor_dom"/>
</dbReference>
<feature type="domain" description="PAS" evidence="1">
    <location>
        <begin position="402"/>
        <end position="479"/>
    </location>
</feature>
<dbReference type="Gene3D" id="3.30.450.20">
    <property type="entry name" value="PAS domain"/>
    <property type="match status" value="4"/>
</dbReference>
<evidence type="ECO:0000259" key="2">
    <source>
        <dbReference type="PROSITE" id="PS50113"/>
    </source>
</evidence>
<dbReference type="InterPro" id="IPR029787">
    <property type="entry name" value="Nucleotide_cyclase"/>
</dbReference>
<feature type="domain" description="PAC" evidence="2">
    <location>
        <begin position="482"/>
        <end position="533"/>
    </location>
</feature>
<comment type="caution">
    <text evidence="5">The sequence shown here is derived from an EMBL/GenBank/DDBJ whole genome shotgun (WGS) entry which is preliminary data.</text>
</comment>
<feature type="domain" description="PAS" evidence="1">
    <location>
        <begin position="33"/>
        <end position="76"/>
    </location>
</feature>
<dbReference type="PROSITE" id="PS50887">
    <property type="entry name" value="GGDEF"/>
    <property type="match status" value="1"/>
</dbReference>
<evidence type="ECO:0000259" key="3">
    <source>
        <dbReference type="PROSITE" id="PS50883"/>
    </source>
</evidence>
<dbReference type="PROSITE" id="PS50113">
    <property type="entry name" value="PAC"/>
    <property type="match status" value="3"/>
</dbReference>
<dbReference type="Pfam" id="PF13188">
    <property type="entry name" value="PAS_8"/>
    <property type="match status" value="1"/>
</dbReference>
<proteinExistence type="predicted"/>
<reference evidence="5 6" key="1">
    <citation type="submission" date="2020-08" db="EMBL/GenBank/DDBJ databases">
        <title>Genomic Encyclopedia of Type Strains, Phase IV (KMG-IV): sequencing the most valuable type-strain genomes for metagenomic binning, comparative biology and taxonomic classification.</title>
        <authorList>
            <person name="Goeker M."/>
        </authorList>
    </citation>
    <scope>NUCLEOTIDE SEQUENCE [LARGE SCALE GENOMIC DNA]</scope>
    <source>
        <strain evidence="5 6">DSM 11590</strain>
    </source>
</reference>
<dbReference type="InterPro" id="IPR001610">
    <property type="entry name" value="PAC"/>
</dbReference>
<feature type="domain" description="PAC" evidence="2">
    <location>
        <begin position="351"/>
        <end position="401"/>
    </location>
</feature>
<accession>A0A7X0DLD3</accession>
<protein>
    <submittedName>
        <fullName evidence="5">Diguanylate cyclase (GGDEF)-like protein/PAS domain S-box-containing protein</fullName>
    </submittedName>
</protein>
<evidence type="ECO:0000313" key="5">
    <source>
        <dbReference type="EMBL" id="MBB6209866.1"/>
    </source>
</evidence>
<dbReference type="SUPFAM" id="SSF55073">
    <property type="entry name" value="Nucleotide cyclase"/>
    <property type="match status" value="1"/>
</dbReference>
<dbReference type="CDD" id="cd00130">
    <property type="entry name" value="PAS"/>
    <property type="match status" value="3"/>
</dbReference>
<dbReference type="RefSeq" id="WP_184262469.1">
    <property type="nucleotide sequence ID" value="NZ_JACIIX010000003.1"/>
</dbReference>
<dbReference type="Pfam" id="PF24820">
    <property type="entry name" value="Diguanyl_cycl_sensor"/>
    <property type="match status" value="1"/>
</dbReference>
<dbReference type="Gene3D" id="3.20.20.450">
    <property type="entry name" value="EAL domain"/>
    <property type="match status" value="1"/>
</dbReference>
<dbReference type="PANTHER" id="PTHR44757:SF2">
    <property type="entry name" value="BIOFILM ARCHITECTURE MAINTENANCE PROTEIN MBAA"/>
    <property type="match status" value="1"/>
</dbReference>
<dbReference type="PANTHER" id="PTHR44757">
    <property type="entry name" value="DIGUANYLATE CYCLASE DGCP"/>
    <property type="match status" value="1"/>
</dbReference>
<dbReference type="SMART" id="SM00052">
    <property type="entry name" value="EAL"/>
    <property type="match status" value="1"/>
</dbReference>
<dbReference type="InterPro" id="IPR035965">
    <property type="entry name" value="PAS-like_dom_sf"/>
</dbReference>
<dbReference type="InterPro" id="IPR013655">
    <property type="entry name" value="PAS_fold_3"/>
</dbReference>
<dbReference type="Gene3D" id="3.30.70.270">
    <property type="match status" value="1"/>
</dbReference>
<dbReference type="InterPro" id="IPR000014">
    <property type="entry name" value="PAS"/>
</dbReference>
<dbReference type="AlphaFoldDB" id="A0A7X0DLD3"/>
<dbReference type="Pfam" id="PF00990">
    <property type="entry name" value="GGDEF"/>
    <property type="match status" value="1"/>
</dbReference>
<name>A0A7X0DLD3_NOVIT</name>
<dbReference type="InterPro" id="IPR043128">
    <property type="entry name" value="Rev_trsase/Diguanyl_cyclase"/>
</dbReference>
<dbReference type="SMART" id="SM00086">
    <property type="entry name" value="PAC"/>
    <property type="match status" value="3"/>
</dbReference>
<dbReference type="PROSITE" id="PS50112">
    <property type="entry name" value="PAS"/>
    <property type="match status" value="3"/>
</dbReference>
<dbReference type="Proteomes" id="UP000544872">
    <property type="component" value="Unassembled WGS sequence"/>
</dbReference>
<keyword evidence="6" id="KW-1185">Reference proteome</keyword>
<dbReference type="CDD" id="cd01949">
    <property type="entry name" value="GGDEF"/>
    <property type="match status" value="1"/>
</dbReference>
<evidence type="ECO:0000313" key="6">
    <source>
        <dbReference type="Proteomes" id="UP000544872"/>
    </source>
</evidence>
<evidence type="ECO:0000259" key="4">
    <source>
        <dbReference type="PROSITE" id="PS50887"/>
    </source>
</evidence>
<dbReference type="InterPro" id="IPR035919">
    <property type="entry name" value="EAL_sf"/>
</dbReference>
<dbReference type="NCBIfam" id="TIGR00229">
    <property type="entry name" value="sensory_box"/>
    <property type="match status" value="1"/>
</dbReference>
<sequence>MRAGLSSRSADFLKHASTAEIFQAAGVVASVGLVVVDATRTVTLINPQAGRLLGVDPARILGSRIDALPPSERESLSALAAVPADDAGKTGDPDRGTVLLPGAEDGGAGILDVSVQVQGRGEDAVRVFTLRRVEGMDPARPEQTGGAAAEDRLGMLATGLPGLVFHRVMHPDGRIEYPFFSGGVRDALGYAPSEMRVTPDGCLGCLHWADRDEYMDRIRRSAIDLTPYSETVRAVTRDGKIRWLSGTARPERMETGEIRWDCVLIDVSERMLAEQRLSMIMDHAADGILTFDDLGTIELINVAAARVFGLPEEALQGQSVFSLMPDPQAGEYRQALAGHIERGGGWIIGAGPHEMTVQRRNGHLIPVELTVSEVSSAGQRTFVAVVRDITHRKETEARLHATEHRLLSITENLQGMVFQMRAVPGKGGGRFVYASDGCRDLLGVLPDDLVLDPQVFQSLMEPDQAAVFTQALEQSAERFDPLELDLFLQARSGIGHWVRFLATPRVTEDGQVMWDGVALDVTDRKRVEDELTFLAYYDPLTRLGNRALFLDRFPAARADADHNRSMVAVLMLGLDRFTMINTTCGHDVGDQVLRQVAVHLQSLAGSGALVCRTGGDQFLILAPGLKDRDGLGALLTRIAEAFETPLLLGEMEFDLSLSSGVSVYPRDGLDADTLIRHAEAALHRAKAQGPGGMEIYTEALGRRASQMLTLRQKIRRGLDAGEFIAHFQPKVETATGRIVGLEALARWSTADRGLVPPSEFIEIAEEYGLIDAICEQVMTDSCRWIRDWQAQGAIPVPVAVNVSGRQFHNSRLLLGQIRSALETWQVSPDLLELELTESSAMADPAQAISVVTQLKDMGIFCAIDDFGTGYSSLSVLRRFPIRYLKIDRSFINGVSHSGEDAAIVRAVIAMARALGLSVVAEGIETSAQWAFLRQEGCDQGQGYLFSRPVAGAVIAGLLQTVFVGAPQVGS</sequence>
<dbReference type="InterPro" id="IPR052155">
    <property type="entry name" value="Biofilm_reg_signaling"/>
</dbReference>
<dbReference type="Pfam" id="PF13426">
    <property type="entry name" value="PAS_9"/>
    <property type="match status" value="1"/>
</dbReference>
<dbReference type="SUPFAM" id="SSF55785">
    <property type="entry name" value="PYP-like sensor domain (PAS domain)"/>
    <property type="match status" value="4"/>
</dbReference>
<feature type="domain" description="GGDEF" evidence="4">
    <location>
        <begin position="565"/>
        <end position="698"/>
    </location>
</feature>
<dbReference type="NCBIfam" id="TIGR00254">
    <property type="entry name" value="GGDEF"/>
    <property type="match status" value="1"/>
</dbReference>
<dbReference type="SMART" id="SM00267">
    <property type="entry name" value="GGDEF"/>
    <property type="match status" value="1"/>
</dbReference>
<dbReference type="InterPro" id="IPR001633">
    <property type="entry name" value="EAL_dom"/>
</dbReference>
<dbReference type="InterPro" id="IPR000160">
    <property type="entry name" value="GGDEF_dom"/>
</dbReference>
<dbReference type="Pfam" id="PF08447">
    <property type="entry name" value="PAS_3"/>
    <property type="match status" value="1"/>
</dbReference>
<dbReference type="CDD" id="cd01948">
    <property type="entry name" value="EAL"/>
    <property type="match status" value="1"/>
</dbReference>
<feature type="domain" description="PAS" evidence="1">
    <location>
        <begin position="273"/>
        <end position="343"/>
    </location>
</feature>
<dbReference type="PROSITE" id="PS50883">
    <property type="entry name" value="EAL"/>
    <property type="match status" value="1"/>
</dbReference>